<feature type="compositionally biased region" description="Low complexity" evidence="1">
    <location>
        <begin position="1"/>
        <end position="56"/>
    </location>
</feature>
<sequence length="96" mass="9549">MQDKLSASISPSSALPAAPPAVANRPNAVPAADAARDPSAATPTAVAPSSGTSAPVGHQGHQIVPVFANGGKCGSSLYTIRLLNNLDSSEVSKLVF</sequence>
<dbReference type="Proteomes" id="UP000284706">
    <property type="component" value="Unassembled WGS sequence"/>
</dbReference>
<accession>A0A409YJ73</accession>
<proteinExistence type="predicted"/>
<reference evidence="2 3" key="1">
    <citation type="journal article" date="2018" name="Evol. Lett.">
        <title>Horizontal gene cluster transfer increased hallucinogenic mushroom diversity.</title>
        <authorList>
            <person name="Reynolds H.T."/>
            <person name="Vijayakumar V."/>
            <person name="Gluck-Thaler E."/>
            <person name="Korotkin H.B."/>
            <person name="Matheny P.B."/>
            <person name="Slot J.C."/>
        </authorList>
    </citation>
    <scope>NUCLEOTIDE SEQUENCE [LARGE SCALE GENOMIC DNA]</scope>
    <source>
        <strain evidence="2 3">SRW20</strain>
    </source>
</reference>
<keyword evidence="3" id="KW-1185">Reference proteome</keyword>
<evidence type="ECO:0000313" key="3">
    <source>
        <dbReference type="Proteomes" id="UP000284706"/>
    </source>
</evidence>
<protein>
    <submittedName>
        <fullName evidence="2">Uncharacterized protein</fullName>
    </submittedName>
</protein>
<organism evidence="2 3">
    <name type="scientific">Gymnopilus dilepis</name>
    <dbReference type="NCBI Taxonomy" id="231916"/>
    <lineage>
        <taxon>Eukaryota</taxon>
        <taxon>Fungi</taxon>
        <taxon>Dikarya</taxon>
        <taxon>Basidiomycota</taxon>
        <taxon>Agaricomycotina</taxon>
        <taxon>Agaricomycetes</taxon>
        <taxon>Agaricomycetidae</taxon>
        <taxon>Agaricales</taxon>
        <taxon>Agaricineae</taxon>
        <taxon>Hymenogastraceae</taxon>
        <taxon>Gymnopilus</taxon>
    </lineage>
</organism>
<evidence type="ECO:0000256" key="1">
    <source>
        <dbReference type="SAM" id="MobiDB-lite"/>
    </source>
</evidence>
<name>A0A409YJ73_9AGAR</name>
<comment type="caution">
    <text evidence="2">The sequence shown here is derived from an EMBL/GenBank/DDBJ whole genome shotgun (WGS) entry which is preliminary data.</text>
</comment>
<dbReference type="EMBL" id="NHYE01000787">
    <property type="protein sequence ID" value="PPR03036.1"/>
    <property type="molecule type" value="Genomic_DNA"/>
</dbReference>
<evidence type="ECO:0000313" key="2">
    <source>
        <dbReference type="EMBL" id="PPR03036.1"/>
    </source>
</evidence>
<feature type="region of interest" description="Disordered" evidence="1">
    <location>
        <begin position="1"/>
        <end position="58"/>
    </location>
</feature>
<gene>
    <name evidence="2" type="ORF">CVT26_004533</name>
</gene>
<dbReference type="InParanoid" id="A0A409YJ73"/>
<dbReference type="AlphaFoldDB" id="A0A409YJ73"/>